<sequence>MNVGGFDHKPPRGPKDDMPREGRAPSPSPTLGRRDGEYHVLQADRTSVRILFHRKRRHR</sequence>
<evidence type="ECO:0000313" key="2">
    <source>
        <dbReference type="EMBL" id="CAA9540484.1"/>
    </source>
</evidence>
<accession>A0A6J4U5G8</accession>
<name>A0A6J4U5G8_9BACT</name>
<proteinExistence type="predicted"/>
<protein>
    <submittedName>
        <fullName evidence="2">Uncharacterized protein</fullName>
    </submittedName>
</protein>
<dbReference type="AlphaFoldDB" id="A0A6J4U5G8"/>
<gene>
    <name evidence="2" type="ORF">AVDCRST_MAG59-788</name>
</gene>
<feature type="compositionally biased region" description="Basic and acidic residues" evidence="1">
    <location>
        <begin position="1"/>
        <end position="23"/>
    </location>
</feature>
<organism evidence="2">
    <name type="scientific">uncultured Thermomicrobiales bacterium</name>
    <dbReference type="NCBI Taxonomy" id="1645740"/>
    <lineage>
        <taxon>Bacteria</taxon>
        <taxon>Pseudomonadati</taxon>
        <taxon>Thermomicrobiota</taxon>
        <taxon>Thermomicrobia</taxon>
        <taxon>Thermomicrobiales</taxon>
        <taxon>environmental samples</taxon>
    </lineage>
</organism>
<dbReference type="EMBL" id="CADCWF010000039">
    <property type="protein sequence ID" value="CAA9540484.1"/>
    <property type="molecule type" value="Genomic_DNA"/>
</dbReference>
<reference evidence="2" key="1">
    <citation type="submission" date="2020-02" db="EMBL/GenBank/DDBJ databases">
        <authorList>
            <person name="Meier V. D."/>
        </authorList>
    </citation>
    <scope>NUCLEOTIDE SEQUENCE</scope>
    <source>
        <strain evidence="2">AVDCRST_MAG59</strain>
    </source>
</reference>
<feature type="region of interest" description="Disordered" evidence="1">
    <location>
        <begin position="1"/>
        <end position="41"/>
    </location>
</feature>
<evidence type="ECO:0000256" key="1">
    <source>
        <dbReference type="SAM" id="MobiDB-lite"/>
    </source>
</evidence>